<organism evidence="1 2">
    <name type="scientific">Hafnia alvei ATCC 13337</name>
    <dbReference type="NCBI Taxonomy" id="910996"/>
    <lineage>
        <taxon>Bacteria</taxon>
        <taxon>Pseudomonadati</taxon>
        <taxon>Pseudomonadota</taxon>
        <taxon>Gammaproteobacteria</taxon>
        <taxon>Enterobacterales</taxon>
        <taxon>Hafniaceae</taxon>
        <taxon>Hafnia</taxon>
    </lineage>
</organism>
<dbReference type="Proteomes" id="UP000028605">
    <property type="component" value="Unassembled WGS sequence"/>
</dbReference>
<sequence>MVLKLNANIGLRALLGLNVRDFPADFNNTLTAYKRLIIIFNII</sequence>
<name>A0ABD3ZLT3_HAFAL</name>
<accession>A0ABD3ZLT3</accession>
<evidence type="ECO:0000313" key="1">
    <source>
        <dbReference type="EMBL" id="KFC90170.1"/>
    </source>
</evidence>
<protein>
    <submittedName>
        <fullName evidence="1">Uncharacterized protein</fullName>
    </submittedName>
</protein>
<dbReference type="EMBL" id="JMPK01000011">
    <property type="protein sequence ID" value="KFC90170.1"/>
    <property type="molecule type" value="Genomic_DNA"/>
</dbReference>
<proteinExistence type="predicted"/>
<evidence type="ECO:0000313" key="2">
    <source>
        <dbReference type="Proteomes" id="UP000028605"/>
    </source>
</evidence>
<reference evidence="2" key="1">
    <citation type="submission" date="2014-05" db="EMBL/GenBank/DDBJ databases">
        <title>ATOL: Assembling a taxonomically balanced genome-scale reconstruction of the evolutionary history of the Enterobacteriaceae.</title>
        <authorList>
            <person name="Plunkett G. III"/>
            <person name="Neeno-Eckwall E.C."/>
            <person name="Glasner J.D."/>
            <person name="Perna N.T."/>
        </authorList>
    </citation>
    <scope>NUCLEOTIDE SEQUENCE [LARGE SCALE GENOMIC DNA]</scope>
    <source>
        <strain evidence="2">ATCC 13337</strain>
    </source>
</reference>
<comment type="caution">
    <text evidence="1">The sequence shown here is derived from an EMBL/GenBank/DDBJ whole genome shotgun (WGS) entry which is preliminary data.</text>
</comment>
<gene>
    <name evidence="1" type="ORF">GHAL_0497</name>
</gene>
<dbReference type="AlphaFoldDB" id="A0ABD3ZLT3"/>